<dbReference type="EMBL" id="BMML01000016">
    <property type="protein sequence ID" value="GGN28029.1"/>
    <property type="molecule type" value="Genomic_DNA"/>
</dbReference>
<reference evidence="1" key="1">
    <citation type="journal article" date="2014" name="Int. J. Syst. Evol. Microbiol.">
        <title>Complete genome sequence of Corynebacterium casei LMG S-19264T (=DSM 44701T), isolated from a smear-ripened cheese.</title>
        <authorList>
            <consortium name="US DOE Joint Genome Institute (JGI-PGF)"/>
            <person name="Walter F."/>
            <person name="Albersmeier A."/>
            <person name="Kalinowski J."/>
            <person name="Ruckert C."/>
        </authorList>
    </citation>
    <scope>NUCLEOTIDE SEQUENCE</scope>
    <source>
        <strain evidence="1">CGMCC 4.7110</strain>
    </source>
</reference>
<organism evidence="1 2">
    <name type="scientific">Streptomyces fuscichromogenes</name>
    <dbReference type="NCBI Taxonomy" id="1324013"/>
    <lineage>
        <taxon>Bacteria</taxon>
        <taxon>Bacillati</taxon>
        <taxon>Actinomycetota</taxon>
        <taxon>Actinomycetes</taxon>
        <taxon>Kitasatosporales</taxon>
        <taxon>Streptomycetaceae</taxon>
        <taxon>Streptomyces</taxon>
    </lineage>
</organism>
<comment type="caution">
    <text evidence="1">The sequence shown here is derived from an EMBL/GenBank/DDBJ whole genome shotgun (WGS) entry which is preliminary data.</text>
</comment>
<gene>
    <name evidence="1" type="ORF">GCM10011578_063780</name>
</gene>
<evidence type="ECO:0000313" key="1">
    <source>
        <dbReference type="EMBL" id="GGN28029.1"/>
    </source>
</evidence>
<keyword evidence="2" id="KW-1185">Reference proteome</keyword>
<sequence length="302" mass="33423">MSVPAQPSAPSDEQVEEALRAKLAVKSLDKWFKALEALTAKAAAEINQRPTTIQAPGKHIERWYGTFALYLETGQTPPFFAARYGYAVETLVTAKIRNDEDGILHTLPPGWSVRFQVSHGTTRPDIVVVDEKGKEYGWYDITSEASRGHIDSKIGSGWRTRGHVGEACYPTLDPDTLAKKSDETMYDRRRVASALKKEQERLDAATGILLKHVRGCSDNMPASIQNNKEHKRAYVEKALYVSLSGVLSAMDYLVTDGKLRPVVAKSLLGYLDKSWLTHFGYTGEHAQGGSVQYAVPLLDELA</sequence>
<evidence type="ECO:0000313" key="2">
    <source>
        <dbReference type="Proteomes" id="UP000653411"/>
    </source>
</evidence>
<proteinExistence type="predicted"/>
<accession>A0A917XHU3</accession>
<dbReference type="RefSeq" id="WP_189266308.1">
    <property type="nucleotide sequence ID" value="NZ_BMML01000016.1"/>
</dbReference>
<dbReference type="AlphaFoldDB" id="A0A917XHU3"/>
<name>A0A917XHU3_9ACTN</name>
<protein>
    <submittedName>
        <fullName evidence="1">Uncharacterized protein</fullName>
    </submittedName>
</protein>
<dbReference type="Proteomes" id="UP000653411">
    <property type="component" value="Unassembled WGS sequence"/>
</dbReference>
<reference evidence="1" key="2">
    <citation type="submission" date="2020-09" db="EMBL/GenBank/DDBJ databases">
        <authorList>
            <person name="Sun Q."/>
            <person name="Zhou Y."/>
        </authorList>
    </citation>
    <scope>NUCLEOTIDE SEQUENCE</scope>
    <source>
        <strain evidence="1">CGMCC 4.7110</strain>
    </source>
</reference>